<evidence type="ECO:0000313" key="2">
    <source>
        <dbReference type="Proteomes" id="UP000285906"/>
    </source>
</evidence>
<dbReference type="AlphaFoldDB" id="A0A420DCD6"/>
<protein>
    <submittedName>
        <fullName evidence="1">Uncharacterized protein</fullName>
    </submittedName>
</protein>
<name>A0A420DCD6_9FLAO</name>
<organism evidence="1 2">
    <name type="scientific">Epilithonimonas arachidiradicis</name>
    <dbReference type="NCBI Taxonomy" id="1617282"/>
    <lineage>
        <taxon>Bacteria</taxon>
        <taxon>Pseudomonadati</taxon>
        <taxon>Bacteroidota</taxon>
        <taxon>Flavobacteriia</taxon>
        <taxon>Flavobacteriales</taxon>
        <taxon>Weeksellaceae</taxon>
        <taxon>Chryseobacterium group</taxon>
        <taxon>Epilithonimonas</taxon>
    </lineage>
</organism>
<reference evidence="1 2" key="1">
    <citation type="submission" date="2018-09" db="EMBL/GenBank/DDBJ databases">
        <title>Genomic Encyclopedia of Archaeal and Bacterial Type Strains, Phase II (KMG-II): from individual species to whole genera.</title>
        <authorList>
            <person name="Goeker M."/>
        </authorList>
    </citation>
    <scope>NUCLEOTIDE SEQUENCE [LARGE SCALE GENOMIC DNA]</scope>
    <source>
        <strain evidence="1 2">DSM 27620</strain>
    </source>
</reference>
<evidence type="ECO:0000313" key="1">
    <source>
        <dbReference type="EMBL" id="RKE89568.1"/>
    </source>
</evidence>
<comment type="caution">
    <text evidence="1">The sequence shown here is derived from an EMBL/GenBank/DDBJ whole genome shotgun (WGS) entry which is preliminary data.</text>
</comment>
<dbReference type="Proteomes" id="UP000285906">
    <property type="component" value="Unassembled WGS sequence"/>
</dbReference>
<accession>A0A420DCD6</accession>
<sequence length="159" mass="19255">MRKTILFFIFFILNSLYYSQSGNNCNLEFSYTSDSIVSKQNDFLLEVKNTGDHSLKIFKHLSVANFQIFDIQKYNSETKRFEDIGYKMKDIQFLPNMRRDFFALKKNRFHVFKIKVEDLIYHARNRIDNGYYRFRIFFEYIDAGSCSFSTNYLYYRNSL</sequence>
<gene>
    <name evidence="1" type="ORF">BXY58_0137</name>
</gene>
<proteinExistence type="predicted"/>
<dbReference type="EMBL" id="RAQH01000001">
    <property type="protein sequence ID" value="RKE89568.1"/>
    <property type="molecule type" value="Genomic_DNA"/>
</dbReference>